<dbReference type="RefSeq" id="WP_161257057.1">
    <property type="nucleotide sequence ID" value="NZ_WXEY01000005.1"/>
</dbReference>
<protein>
    <submittedName>
        <fullName evidence="2">NAD-dependent epimerase/dehydratase family protein</fullName>
    </submittedName>
</protein>
<evidence type="ECO:0000259" key="1">
    <source>
        <dbReference type="Pfam" id="PF01370"/>
    </source>
</evidence>
<keyword evidence="3" id="KW-1185">Reference proteome</keyword>
<dbReference type="AlphaFoldDB" id="A0A845L3T1"/>
<dbReference type="InterPro" id="IPR036291">
    <property type="entry name" value="NAD(P)-bd_dom_sf"/>
</dbReference>
<comment type="caution">
    <text evidence="2">The sequence shown here is derived from an EMBL/GenBank/DDBJ whole genome shotgun (WGS) entry which is preliminary data.</text>
</comment>
<dbReference type="Pfam" id="PF01370">
    <property type="entry name" value="Epimerase"/>
    <property type="match status" value="1"/>
</dbReference>
<sequence>MKILVTGAGGYVGTHLCGALTEAGHDVIGVGLERHMTRIESAGCKGLYCDLASNGELVLPPVDAVVYLAQSSHYRQMPDMAPDLFAVNTLGVVRLAEAARRSGAKTFLYASTGNVYTPSFLPLREDSPLRDDDFYGLSKQMGEKALVLFAPYLNVISMRIFGVYGPGQENMLIPRLIERVRCSEPITLEPGEGEADTGGLRLTPCYVDDLTAIIGALLSREIQVQGPINLAGPEVISIGRIAKEAGCLLGVEPLLRIAQGKRKGDLVADTTLLRSLVDVPFTPFVEGMRRTLFGE</sequence>
<dbReference type="SUPFAM" id="SSF51735">
    <property type="entry name" value="NAD(P)-binding Rossmann-fold domains"/>
    <property type="match status" value="1"/>
</dbReference>
<gene>
    <name evidence="2" type="ORF">GTO91_07265</name>
</gene>
<dbReference type="Gene3D" id="3.40.50.720">
    <property type="entry name" value="NAD(P)-binding Rossmann-like Domain"/>
    <property type="match status" value="1"/>
</dbReference>
<name>A0A845L3T1_9FIRM</name>
<proteinExistence type="predicted"/>
<dbReference type="InterPro" id="IPR050177">
    <property type="entry name" value="Lipid_A_modif_metabolic_enz"/>
</dbReference>
<evidence type="ECO:0000313" key="2">
    <source>
        <dbReference type="EMBL" id="MZP29504.1"/>
    </source>
</evidence>
<dbReference type="CDD" id="cd08946">
    <property type="entry name" value="SDR_e"/>
    <property type="match status" value="1"/>
</dbReference>
<dbReference type="EMBL" id="WXEY01000005">
    <property type="protein sequence ID" value="MZP29504.1"/>
    <property type="molecule type" value="Genomic_DNA"/>
</dbReference>
<accession>A0A845L3T1</accession>
<organism evidence="2 3">
    <name type="scientific">Heliomicrobium undosum</name>
    <dbReference type="NCBI Taxonomy" id="121734"/>
    <lineage>
        <taxon>Bacteria</taxon>
        <taxon>Bacillati</taxon>
        <taxon>Bacillota</taxon>
        <taxon>Clostridia</taxon>
        <taxon>Eubacteriales</taxon>
        <taxon>Heliobacteriaceae</taxon>
        <taxon>Heliomicrobium</taxon>
    </lineage>
</organism>
<dbReference type="OrthoDB" id="142826at2"/>
<feature type="domain" description="NAD-dependent epimerase/dehydratase" evidence="1">
    <location>
        <begin position="3"/>
        <end position="221"/>
    </location>
</feature>
<dbReference type="PANTHER" id="PTHR43245">
    <property type="entry name" value="BIFUNCTIONAL POLYMYXIN RESISTANCE PROTEIN ARNA"/>
    <property type="match status" value="1"/>
</dbReference>
<reference evidence="2 3" key="1">
    <citation type="submission" date="2020-01" db="EMBL/GenBank/DDBJ databases">
        <title>Whole-genome sequence of Heliobacterium undosum DSM 13378.</title>
        <authorList>
            <person name="Kyndt J.A."/>
            <person name="Meyer T.E."/>
        </authorList>
    </citation>
    <scope>NUCLEOTIDE SEQUENCE [LARGE SCALE GENOMIC DNA]</scope>
    <source>
        <strain evidence="2 3">DSM 13378</strain>
    </source>
</reference>
<dbReference type="Proteomes" id="UP000463470">
    <property type="component" value="Unassembled WGS sequence"/>
</dbReference>
<dbReference type="InterPro" id="IPR001509">
    <property type="entry name" value="Epimerase_deHydtase"/>
</dbReference>
<evidence type="ECO:0000313" key="3">
    <source>
        <dbReference type="Proteomes" id="UP000463470"/>
    </source>
</evidence>
<dbReference type="PANTHER" id="PTHR43245:SF13">
    <property type="entry name" value="UDP-D-APIOSE_UDP-D-XYLOSE SYNTHASE 2"/>
    <property type="match status" value="1"/>
</dbReference>